<dbReference type="Gene3D" id="1.20.58.90">
    <property type="match status" value="1"/>
</dbReference>
<protein>
    <recommendedName>
        <fullName evidence="3">Rho-GAP domain-containing protein</fullName>
    </recommendedName>
</protein>
<dbReference type="CDD" id="cd00159">
    <property type="entry name" value="RhoGAP"/>
    <property type="match status" value="1"/>
</dbReference>
<feature type="region of interest" description="Disordered" evidence="2">
    <location>
        <begin position="476"/>
        <end position="495"/>
    </location>
</feature>
<dbReference type="AlphaFoldDB" id="A0A813NVG0"/>
<dbReference type="GO" id="GO:0031267">
    <property type="term" value="F:small GTPase binding"/>
    <property type="evidence" value="ECO:0007669"/>
    <property type="project" value="InterPro"/>
</dbReference>
<evidence type="ECO:0000259" key="3">
    <source>
        <dbReference type="PROSITE" id="PS50238"/>
    </source>
</evidence>
<evidence type="ECO:0000313" key="4">
    <source>
        <dbReference type="EMBL" id="CAF0743335.1"/>
    </source>
</evidence>
<dbReference type="Proteomes" id="UP000663829">
    <property type="component" value="Unassembled WGS sequence"/>
</dbReference>
<dbReference type="PROSITE" id="PS50238">
    <property type="entry name" value="RHOGAP"/>
    <property type="match status" value="1"/>
</dbReference>
<dbReference type="EMBL" id="CAJNOQ010000029">
    <property type="protein sequence ID" value="CAF0743335.1"/>
    <property type="molecule type" value="Genomic_DNA"/>
</dbReference>
<dbReference type="SUPFAM" id="SSF48350">
    <property type="entry name" value="GTPase activation domain, GAP"/>
    <property type="match status" value="1"/>
</dbReference>
<dbReference type="EMBL" id="CAJOBC010000029">
    <property type="protein sequence ID" value="CAF3521894.1"/>
    <property type="molecule type" value="Genomic_DNA"/>
</dbReference>
<evidence type="ECO:0000256" key="2">
    <source>
        <dbReference type="SAM" id="MobiDB-lite"/>
    </source>
</evidence>
<comment type="caution">
    <text evidence="4">The sequence shown here is derived from an EMBL/GenBank/DDBJ whole genome shotgun (WGS) entry which is preliminary data.</text>
</comment>
<dbReference type="InterPro" id="IPR039767">
    <property type="entry name" value="RALBP1"/>
</dbReference>
<dbReference type="GO" id="GO:0007264">
    <property type="term" value="P:small GTPase-mediated signal transduction"/>
    <property type="evidence" value="ECO:0007669"/>
    <property type="project" value="InterPro"/>
</dbReference>
<sequence>MTTTNEERDTIDGDSERDRNKRKPFYKKEKPDKGYSSLLMAATASEEALTSAVDFQIFKGKKKHGFKLIKTKSEKKSADYEKKERRSSLKEEKRKKSKSFRESGTSTTELLEQLRLIVGLPLEDAVKRNPLSNNSGLAVPKFLLECIEIIDQSQPQENVYRHEAVKIKQAADLEYALKQPLTAGFAVSLLKRFFKELPEPILAHEPINAIVKIITDGAVGIANPACDLSDTTKTNEIRQILQKIPKCNRDTLHILFNHLYQIVTPHSTSTLLSSGGSSTNIQAQTVINSMLTVLKMKERVVKYFIQNVSELFDKQSILTTSVTPRVPLMKNVSRLSLLPDCVKELENELTKQENILNKMHEDMQKQTTFTFGTTTPPNVDKEKEEQLWTQQRMVTAIKRKIKQEKRRLQQTTLNRQSSSSLSLDPLSPSTFSIVTSAHRKSLLKDDQISQQVIVIVNKNKRDDTPITDRTCHSVTETPKTAVSSTSSKKMSDSDIKIQLRQRNKSDVGEIEIDGSGNDDDVFIKTLSKNKTIFMEKDEGNLMKCDYLKEKILEHRLIVKLKKIYEAFMQEKEMLAKLEQINQQPFKSLTSPEQQISPSSDTVPVMPPPLPQRPSEISQSQQQIMMKSLNNETIKLPLLPSLSLLSTNSDTLSTTKLKDDVIVQHLHCTSPDQKITILQELLNIIKQNNQLETKIEAIKRNIENESERIENLCVDLKYSRLSIKFQQLISNNNEKIINNNGKSNDQMVQTTKL</sequence>
<keyword evidence="6" id="KW-1185">Reference proteome</keyword>
<dbReference type="PANTHER" id="PTHR12783:SF5">
    <property type="entry name" value="RALA-BINDING PROTEIN 1"/>
    <property type="match status" value="1"/>
</dbReference>
<feature type="region of interest" description="Disordered" evidence="2">
    <location>
        <begin position="1"/>
        <end position="31"/>
    </location>
</feature>
<feature type="domain" description="Rho-GAP" evidence="3">
    <location>
        <begin position="120"/>
        <end position="312"/>
    </location>
</feature>
<keyword evidence="1" id="KW-0175">Coiled coil</keyword>
<feature type="region of interest" description="Disordered" evidence="2">
    <location>
        <begin position="77"/>
        <end position="104"/>
    </location>
</feature>
<feature type="compositionally biased region" description="Basic and acidic residues" evidence="2">
    <location>
        <begin position="77"/>
        <end position="94"/>
    </location>
</feature>
<reference evidence="4" key="1">
    <citation type="submission" date="2021-02" db="EMBL/GenBank/DDBJ databases">
        <authorList>
            <person name="Nowell W R."/>
        </authorList>
    </citation>
    <scope>NUCLEOTIDE SEQUENCE</scope>
</reference>
<dbReference type="GO" id="GO:0005096">
    <property type="term" value="F:GTPase activator activity"/>
    <property type="evidence" value="ECO:0007669"/>
    <property type="project" value="InterPro"/>
</dbReference>
<evidence type="ECO:0000313" key="6">
    <source>
        <dbReference type="Proteomes" id="UP000663829"/>
    </source>
</evidence>
<feature type="compositionally biased region" description="Low complexity" evidence="2">
    <location>
        <begin position="417"/>
        <end position="428"/>
    </location>
</feature>
<dbReference type="Gene3D" id="1.10.555.10">
    <property type="entry name" value="Rho GTPase activation protein"/>
    <property type="match status" value="1"/>
</dbReference>
<dbReference type="Pfam" id="PF00620">
    <property type="entry name" value="RhoGAP"/>
    <property type="match status" value="1"/>
</dbReference>
<feature type="coiled-coil region" evidence="1">
    <location>
        <begin position="680"/>
        <end position="714"/>
    </location>
</feature>
<proteinExistence type="predicted"/>
<dbReference type="InterPro" id="IPR008936">
    <property type="entry name" value="Rho_GTPase_activation_prot"/>
</dbReference>
<dbReference type="PANTHER" id="PTHR12783">
    <property type="entry name" value="RALA BINDING PROTEIN 1 RALBP1"/>
    <property type="match status" value="1"/>
</dbReference>
<organism evidence="4 6">
    <name type="scientific">Didymodactylos carnosus</name>
    <dbReference type="NCBI Taxonomy" id="1234261"/>
    <lineage>
        <taxon>Eukaryota</taxon>
        <taxon>Metazoa</taxon>
        <taxon>Spiralia</taxon>
        <taxon>Gnathifera</taxon>
        <taxon>Rotifera</taxon>
        <taxon>Eurotatoria</taxon>
        <taxon>Bdelloidea</taxon>
        <taxon>Philodinida</taxon>
        <taxon>Philodinidae</taxon>
        <taxon>Didymodactylos</taxon>
    </lineage>
</organism>
<feature type="region of interest" description="Disordered" evidence="2">
    <location>
        <begin position="406"/>
        <end position="428"/>
    </location>
</feature>
<accession>A0A813NVG0</accession>
<dbReference type="InterPro" id="IPR000198">
    <property type="entry name" value="RhoGAP_dom"/>
</dbReference>
<evidence type="ECO:0000256" key="1">
    <source>
        <dbReference type="SAM" id="Coils"/>
    </source>
</evidence>
<feature type="compositionally biased region" description="Basic and acidic residues" evidence="2">
    <location>
        <begin position="1"/>
        <end position="19"/>
    </location>
</feature>
<dbReference type="Proteomes" id="UP000681722">
    <property type="component" value="Unassembled WGS sequence"/>
</dbReference>
<gene>
    <name evidence="4" type="ORF">GPM918_LOCUS397</name>
    <name evidence="5" type="ORF">SRO942_LOCUS398</name>
</gene>
<evidence type="ECO:0000313" key="5">
    <source>
        <dbReference type="EMBL" id="CAF3521894.1"/>
    </source>
</evidence>
<dbReference type="OrthoDB" id="10033734at2759"/>
<dbReference type="SMART" id="SM00324">
    <property type="entry name" value="RhoGAP"/>
    <property type="match status" value="1"/>
</dbReference>
<name>A0A813NVG0_9BILA</name>